<evidence type="ECO:0008006" key="5">
    <source>
        <dbReference type="Google" id="ProtNLM"/>
    </source>
</evidence>
<organism evidence="3 4">
    <name type="scientific">Ruminococcus flavefaciens</name>
    <dbReference type="NCBI Taxonomy" id="1265"/>
    <lineage>
        <taxon>Bacteria</taxon>
        <taxon>Bacillati</taxon>
        <taxon>Bacillota</taxon>
        <taxon>Clostridia</taxon>
        <taxon>Eubacteriales</taxon>
        <taxon>Oscillospiraceae</taxon>
        <taxon>Ruminococcus</taxon>
    </lineage>
</organism>
<accession>A0A1K1LTD7</accession>
<dbReference type="Proteomes" id="UP000183461">
    <property type="component" value="Unassembled WGS sequence"/>
</dbReference>
<proteinExistence type="predicted"/>
<evidence type="ECO:0000256" key="2">
    <source>
        <dbReference type="SAM" id="SignalP"/>
    </source>
</evidence>
<keyword evidence="1" id="KW-0812">Transmembrane</keyword>
<evidence type="ECO:0000313" key="3">
    <source>
        <dbReference type="EMBL" id="SFW14135.1"/>
    </source>
</evidence>
<protein>
    <recommendedName>
        <fullName evidence="5">Oxaloacetate decarboxylase, gamma chain</fullName>
    </recommendedName>
</protein>
<name>A0A1K1LTD7_RUMFL</name>
<reference evidence="3 4" key="1">
    <citation type="submission" date="2016-11" db="EMBL/GenBank/DDBJ databases">
        <authorList>
            <person name="Jaros S."/>
            <person name="Januszkiewicz K."/>
            <person name="Wedrychowicz H."/>
        </authorList>
    </citation>
    <scope>NUCLEOTIDE SEQUENCE [LARGE SCALE GENOMIC DNA]</scope>
    <source>
        <strain evidence="3 4">YL228</strain>
    </source>
</reference>
<evidence type="ECO:0000256" key="1">
    <source>
        <dbReference type="SAM" id="Phobius"/>
    </source>
</evidence>
<feature type="transmembrane region" description="Helical" evidence="1">
    <location>
        <begin position="38"/>
        <end position="62"/>
    </location>
</feature>
<evidence type="ECO:0000313" key="4">
    <source>
        <dbReference type="Proteomes" id="UP000183461"/>
    </source>
</evidence>
<keyword evidence="2" id="KW-0732">Signal</keyword>
<keyword evidence="1" id="KW-0472">Membrane</keyword>
<dbReference type="EMBL" id="FPIP01000001">
    <property type="protein sequence ID" value="SFW14135.1"/>
    <property type="molecule type" value="Genomic_DNA"/>
</dbReference>
<sequence length="83" mass="9088">MHKRVINVLLSAFTIAFLSFSSCTNAFAAEASNKTDIPKSIIICIMIAVFIITAVIAGFVSFKIKKNSISRSEKNSSEETKDQ</sequence>
<gene>
    <name evidence="3" type="ORF">SAMN02910280_0737</name>
</gene>
<feature type="chain" id="PRO_5012882399" description="Oxaloacetate decarboxylase, gamma chain" evidence="2">
    <location>
        <begin position="29"/>
        <end position="83"/>
    </location>
</feature>
<feature type="signal peptide" evidence="2">
    <location>
        <begin position="1"/>
        <end position="28"/>
    </location>
</feature>
<dbReference type="AlphaFoldDB" id="A0A1K1LTD7"/>
<keyword evidence="1" id="KW-1133">Transmembrane helix</keyword>
<dbReference type="PROSITE" id="PS51257">
    <property type="entry name" value="PROKAR_LIPOPROTEIN"/>
    <property type="match status" value="1"/>
</dbReference>